<evidence type="ECO:0000313" key="3">
    <source>
        <dbReference type="Proteomes" id="UP001523230"/>
    </source>
</evidence>
<dbReference type="Proteomes" id="UP001523230">
    <property type="component" value="Unassembled WGS sequence"/>
</dbReference>
<accession>A0ABD4TCP2</accession>
<feature type="transmembrane region" description="Helical" evidence="1">
    <location>
        <begin position="32"/>
        <end position="50"/>
    </location>
</feature>
<dbReference type="EMBL" id="QFDM01000002">
    <property type="protein sequence ID" value="MCM2466482.1"/>
    <property type="molecule type" value="Genomic_DNA"/>
</dbReference>
<gene>
    <name evidence="2" type="ORF">DIC75_09225</name>
</gene>
<evidence type="ECO:0000313" key="2">
    <source>
        <dbReference type="EMBL" id="MCM2466482.1"/>
    </source>
</evidence>
<keyword evidence="1" id="KW-0812">Transmembrane</keyword>
<protein>
    <submittedName>
        <fullName evidence="2">Uncharacterized protein</fullName>
    </submittedName>
</protein>
<name>A0ABD4TCP2_9EURY</name>
<proteinExistence type="predicted"/>
<evidence type="ECO:0000256" key="1">
    <source>
        <dbReference type="SAM" id="Phobius"/>
    </source>
</evidence>
<organism evidence="2 3">
    <name type="scientific">Methanoculleus oceani</name>
    <dbReference type="NCBI Taxonomy" id="2184756"/>
    <lineage>
        <taxon>Archaea</taxon>
        <taxon>Methanobacteriati</taxon>
        <taxon>Methanobacteriota</taxon>
        <taxon>Stenosarchaea group</taxon>
        <taxon>Methanomicrobia</taxon>
        <taxon>Methanomicrobiales</taxon>
        <taxon>Methanomicrobiaceae</taxon>
        <taxon>Methanoculleus</taxon>
    </lineage>
</organism>
<reference evidence="2 3" key="1">
    <citation type="submission" date="2018-05" db="EMBL/GenBank/DDBJ databases">
        <title>Isolation and characterization of genus Methanoculleus species and their viruses from deep sea marine sediment offshore southwestern Taiwan.</title>
        <authorList>
            <person name="Wei W.-H."/>
            <person name="Chen W.-C."/>
            <person name="Lai M.-C."/>
            <person name="Chen S.-C."/>
        </authorList>
    </citation>
    <scope>NUCLEOTIDE SEQUENCE [LARGE SCALE GENOMIC DNA]</scope>
    <source>
        <strain evidence="2 3">CWC-02</strain>
    </source>
</reference>
<keyword evidence="1" id="KW-1133">Transmembrane helix</keyword>
<comment type="caution">
    <text evidence="2">The sequence shown here is derived from an EMBL/GenBank/DDBJ whole genome shotgun (WGS) entry which is preliminary data.</text>
</comment>
<keyword evidence="3" id="KW-1185">Reference proteome</keyword>
<dbReference type="AlphaFoldDB" id="A0ABD4TCP2"/>
<keyword evidence="1" id="KW-0472">Membrane</keyword>
<sequence length="60" mass="6846">MIYMNLGEKIVLALFLYLGAYAVLTYIGELWWFGLIMALFAILLTVKIVVDIFDNNPNTC</sequence>